<comment type="caution">
    <text evidence="2">The sequence shown here is derived from an EMBL/GenBank/DDBJ whole genome shotgun (WGS) entry which is preliminary data.</text>
</comment>
<evidence type="ECO:0000313" key="2">
    <source>
        <dbReference type="EMBL" id="MBP2032186.1"/>
    </source>
</evidence>
<dbReference type="Proteomes" id="UP001519307">
    <property type="component" value="Unassembled WGS sequence"/>
</dbReference>
<sequence length="186" mass="21703">MNNIILNHDRVNFNEIEKVVFGIVCEAGLSIVKGLMENLDEELFNSRDKKKYRYKFKTQKTIQTVMGDLTFQRRYYIDKHTREGICLLDNILDLDTIGRTSLNLVERIIDNAVDNSYRESARKIENTTVTKVSHQTIKNKVDFVGTAIEKLENVRVEKYLNNELKGEKESKIHFEEKDGVFLRIQG</sequence>
<dbReference type="Pfam" id="PF06782">
    <property type="entry name" value="UPF0236"/>
    <property type="match status" value="1"/>
</dbReference>
<organism evidence="2 3">
    <name type="scientific">Clostridium algifaecis</name>
    <dbReference type="NCBI Taxonomy" id="1472040"/>
    <lineage>
        <taxon>Bacteria</taxon>
        <taxon>Bacillati</taxon>
        <taxon>Bacillota</taxon>
        <taxon>Clostridia</taxon>
        <taxon>Eubacteriales</taxon>
        <taxon>Clostridiaceae</taxon>
        <taxon>Clostridium</taxon>
    </lineage>
</organism>
<proteinExistence type="inferred from homology"/>
<reference evidence="2 3" key="1">
    <citation type="submission" date="2021-03" db="EMBL/GenBank/DDBJ databases">
        <title>Genomic Encyclopedia of Type Strains, Phase IV (KMG-IV): sequencing the most valuable type-strain genomes for metagenomic binning, comparative biology and taxonomic classification.</title>
        <authorList>
            <person name="Goeker M."/>
        </authorList>
    </citation>
    <scope>NUCLEOTIDE SEQUENCE [LARGE SCALE GENOMIC DNA]</scope>
    <source>
        <strain evidence="2 3">DSM 28783</strain>
    </source>
</reference>
<gene>
    <name evidence="2" type="ORF">J2Z42_000851</name>
</gene>
<name>A0ABS4KRR5_9CLOT</name>
<dbReference type="EMBL" id="JAGGLM010000003">
    <property type="protein sequence ID" value="MBP2032186.1"/>
    <property type="molecule type" value="Genomic_DNA"/>
</dbReference>
<evidence type="ECO:0000256" key="1">
    <source>
        <dbReference type="ARBA" id="ARBA00006539"/>
    </source>
</evidence>
<keyword evidence="3" id="KW-1185">Reference proteome</keyword>
<comment type="similarity">
    <text evidence="1">Belongs to the UPF0236 family.</text>
</comment>
<evidence type="ECO:0000313" key="3">
    <source>
        <dbReference type="Proteomes" id="UP001519307"/>
    </source>
</evidence>
<dbReference type="InterPro" id="IPR009620">
    <property type="entry name" value="UPF0236"/>
</dbReference>
<protein>
    <submittedName>
        <fullName evidence="2">Uncharacterized protein</fullName>
    </submittedName>
</protein>
<accession>A0ABS4KRR5</accession>